<dbReference type="InterPro" id="IPR005543">
    <property type="entry name" value="PASTA_dom"/>
</dbReference>
<dbReference type="Pfam" id="PF03793">
    <property type="entry name" value="PASTA"/>
    <property type="match status" value="1"/>
</dbReference>
<gene>
    <name evidence="3" type="ORF">ACFQ41_10745</name>
</gene>
<evidence type="ECO:0000256" key="1">
    <source>
        <dbReference type="SAM" id="MobiDB-lite"/>
    </source>
</evidence>
<proteinExistence type="predicted"/>
<dbReference type="EMBL" id="JBHTOA010000040">
    <property type="protein sequence ID" value="MFD1399785.1"/>
    <property type="molecule type" value="Genomic_DNA"/>
</dbReference>
<sequence length="120" mass="13066">MPLVPDLRAWPLAKAQLQLKTLGLVGRSVKVAAAVRYANCQPQTVLSMTPPPGQQVTAATVVNLFYLDAKTLATSQRQAEVLAKKPTVTPAHPDLASKLPAQRHRPRLAEPVKPRELFKS</sequence>
<name>A0ABW4BH01_9LACO</name>
<evidence type="ECO:0000259" key="2">
    <source>
        <dbReference type="PROSITE" id="PS51178"/>
    </source>
</evidence>
<organism evidence="3 4">
    <name type="scientific">Lacticaseibacillus suilingensis</name>
    <dbReference type="NCBI Taxonomy" id="2799577"/>
    <lineage>
        <taxon>Bacteria</taxon>
        <taxon>Bacillati</taxon>
        <taxon>Bacillota</taxon>
        <taxon>Bacilli</taxon>
        <taxon>Lactobacillales</taxon>
        <taxon>Lactobacillaceae</taxon>
        <taxon>Lacticaseibacillus</taxon>
    </lineage>
</organism>
<dbReference type="Gene3D" id="3.30.10.20">
    <property type="match status" value="1"/>
</dbReference>
<dbReference type="Proteomes" id="UP001597199">
    <property type="component" value="Unassembled WGS sequence"/>
</dbReference>
<feature type="domain" description="PASTA" evidence="2">
    <location>
        <begin position="1"/>
        <end position="68"/>
    </location>
</feature>
<evidence type="ECO:0000313" key="4">
    <source>
        <dbReference type="Proteomes" id="UP001597199"/>
    </source>
</evidence>
<comment type="caution">
    <text evidence="3">The sequence shown here is derived from an EMBL/GenBank/DDBJ whole genome shotgun (WGS) entry which is preliminary data.</text>
</comment>
<protein>
    <submittedName>
        <fullName evidence="3">PASTA domain-containing protein</fullName>
    </submittedName>
</protein>
<dbReference type="CDD" id="cd06577">
    <property type="entry name" value="PASTA_pknB"/>
    <property type="match status" value="1"/>
</dbReference>
<feature type="compositionally biased region" description="Basic and acidic residues" evidence="1">
    <location>
        <begin position="107"/>
        <end position="120"/>
    </location>
</feature>
<dbReference type="RefSeq" id="WP_204119135.1">
    <property type="nucleotide sequence ID" value="NZ_BOLV01000011.1"/>
</dbReference>
<dbReference type="PROSITE" id="PS51178">
    <property type="entry name" value="PASTA"/>
    <property type="match status" value="1"/>
</dbReference>
<accession>A0ABW4BH01</accession>
<evidence type="ECO:0000313" key="3">
    <source>
        <dbReference type="EMBL" id="MFD1399785.1"/>
    </source>
</evidence>
<reference evidence="4" key="1">
    <citation type="journal article" date="2019" name="Int. J. Syst. Evol. Microbiol.">
        <title>The Global Catalogue of Microorganisms (GCM) 10K type strain sequencing project: providing services to taxonomists for standard genome sequencing and annotation.</title>
        <authorList>
            <consortium name="The Broad Institute Genomics Platform"/>
            <consortium name="The Broad Institute Genome Sequencing Center for Infectious Disease"/>
            <person name="Wu L."/>
            <person name="Ma J."/>
        </authorList>
    </citation>
    <scope>NUCLEOTIDE SEQUENCE [LARGE SCALE GENOMIC DNA]</scope>
    <source>
        <strain evidence="4">CCM 9110</strain>
    </source>
</reference>
<feature type="region of interest" description="Disordered" evidence="1">
    <location>
        <begin position="83"/>
        <end position="120"/>
    </location>
</feature>
<keyword evidence="4" id="KW-1185">Reference proteome</keyword>